<protein>
    <submittedName>
        <fullName evidence="2">Phosphotransferase enzyme family</fullName>
    </submittedName>
</protein>
<sequence>MSLQKMPPQDTSDQIRQQVSAWLNTTPYATYLLEPLAGGQANFTYRARLINPLDDGTTEVVVKHGEPYMARHPANAVTVNRCDVEGEILSELSMNPIPVVQPGNTAYTVRTATAYAYDVETKTLVLEYLPNIVDLKTYSLNHFPSPTPEYLRQPAHGLGKALAMYVVKFHDMTREIVQESLKQNRTQQLSGFNRVIDSSNDMQRLKHWINFDWMMDRVDQFPGILSEAEDTLRLVKNMALKELSGPPADLTLIHGDYYPQNILLEDARLESTTTRPLYVMDWENCQVGVPSLDHGGMLGEMYVLWKYKHIDTGLWMLQGYAEGLGPQTEDATWRVALQVGVHLLSFGTLASGWGTTEEVEDMARLARDVIVKAWTRDRTWFDKSDFACLFAGATQD</sequence>
<evidence type="ECO:0000313" key="3">
    <source>
        <dbReference type="Proteomes" id="UP000544331"/>
    </source>
</evidence>
<feature type="domain" description="Aminoglycoside phosphotransferase" evidence="1">
    <location>
        <begin position="63"/>
        <end position="298"/>
    </location>
</feature>
<organism evidence="2 3">
    <name type="scientific">Fusarium mundagurra</name>
    <dbReference type="NCBI Taxonomy" id="1567541"/>
    <lineage>
        <taxon>Eukaryota</taxon>
        <taxon>Fungi</taxon>
        <taxon>Dikarya</taxon>
        <taxon>Ascomycota</taxon>
        <taxon>Pezizomycotina</taxon>
        <taxon>Sordariomycetes</taxon>
        <taxon>Hypocreomycetidae</taxon>
        <taxon>Hypocreales</taxon>
        <taxon>Nectriaceae</taxon>
        <taxon>Fusarium</taxon>
        <taxon>Fusarium fujikuroi species complex</taxon>
    </lineage>
</organism>
<dbReference type="Gene3D" id="3.30.200.20">
    <property type="entry name" value="Phosphorylase Kinase, domain 1"/>
    <property type="match status" value="1"/>
</dbReference>
<dbReference type="GO" id="GO:0016740">
    <property type="term" value="F:transferase activity"/>
    <property type="evidence" value="ECO:0007669"/>
    <property type="project" value="UniProtKB-KW"/>
</dbReference>
<dbReference type="InterPro" id="IPR011009">
    <property type="entry name" value="Kinase-like_dom_sf"/>
</dbReference>
<dbReference type="SUPFAM" id="SSF56112">
    <property type="entry name" value="Protein kinase-like (PK-like)"/>
    <property type="match status" value="1"/>
</dbReference>
<proteinExistence type="predicted"/>
<dbReference type="Gene3D" id="3.90.1200.10">
    <property type="match status" value="1"/>
</dbReference>
<evidence type="ECO:0000259" key="1">
    <source>
        <dbReference type="Pfam" id="PF01636"/>
    </source>
</evidence>
<dbReference type="EMBL" id="JAAOAN010000175">
    <property type="protein sequence ID" value="KAF5717938.1"/>
    <property type="molecule type" value="Genomic_DNA"/>
</dbReference>
<reference evidence="2 3" key="1">
    <citation type="submission" date="2020-05" db="EMBL/GenBank/DDBJ databases">
        <title>Identification and distribution of gene clusters putatively required for synthesis of sphingolipid metabolism inhibitors in phylogenetically diverse species of the filamentous fungus Fusarium.</title>
        <authorList>
            <person name="Kim H.-S."/>
            <person name="Busman M."/>
            <person name="Brown D.W."/>
            <person name="Divon H."/>
            <person name="Uhlig S."/>
            <person name="Proctor R.H."/>
        </authorList>
    </citation>
    <scope>NUCLEOTIDE SEQUENCE [LARGE SCALE GENOMIC DNA]</scope>
    <source>
        <strain evidence="2 3">NRRL 66235</strain>
    </source>
</reference>
<dbReference type="Pfam" id="PF01636">
    <property type="entry name" value="APH"/>
    <property type="match status" value="1"/>
</dbReference>
<dbReference type="OrthoDB" id="3945418at2759"/>
<dbReference type="AlphaFoldDB" id="A0A8H5YSB6"/>
<dbReference type="InterPro" id="IPR002575">
    <property type="entry name" value="Aminoglycoside_PTrfase"/>
</dbReference>
<evidence type="ECO:0000313" key="2">
    <source>
        <dbReference type="EMBL" id="KAF5717938.1"/>
    </source>
</evidence>
<name>A0A8H5YSB6_9HYPO</name>
<comment type="caution">
    <text evidence="2">The sequence shown here is derived from an EMBL/GenBank/DDBJ whole genome shotgun (WGS) entry which is preliminary data.</text>
</comment>
<dbReference type="Proteomes" id="UP000544331">
    <property type="component" value="Unassembled WGS sequence"/>
</dbReference>
<accession>A0A8H5YSB6</accession>
<keyword evidence="2" id="KW-0808">Transferase</keyword>
<keyword evidence="3" id="KW-1185">Reference proteome</keyword>
<gene>
    <name evidence="2" type="ORF">FMUND_5482</name>
</gene>